<evidence type="ECO:0000313" key="2">
    <source>
        <dbReference type="EMBL" id="GBP31060.1"/>
    </source>
</evidence>
<comment type="caution">
    <text evidence="2">The sequence shown here is derived from an EMBL/GenBank/DDBJ whole genome shotgun (WGS) entry which is preliminary data.</text>
</comment>
<dbReference type="EMBL" id="BGZK01000241">
    <property type="protein sequence ID" value="GBP31060.1"/>
    <property type="molecule type" value="Genomic_DNA"/>
</dbReference>
<feature type="compositionally biased region" description="Low complexity" evidence="1">
    <location>
        <begin position="115"/>
        <end position="128"/>
    </location>
</feature>
<proteinExistence type="predicted"/>
<feature type="region of interest" description="Disordered" evidence="1">
    <location>
        <begin position="75"/>
        <end position="140"/>
    </location>
</feature>
<evidence type="ECO:0000313" key="3">
    <source>
        <dbReference type="Proteomes" id="UP000299102"/>
    </source>
</evidence>
<protein>
    <submittedName>
        <fullName evidence="2">Uncharacterized protein</fullName>
    </submittedName>
</protein>
<sequence>MAEHRRRRRHGVVCAEISRVTAPSAPPSAARVGRGYFGANVLYGLDTAGMAMQCCRTKFSATRGSLLAASRLRNATRLRPARDRATARRPRRAILSRPTRATDTSALTIDRRSQSSRLSRRSAAGGRRPATNANSPRRRLRAKRFQMCDRPDNISYLHLRAKRATGISVREVTYNPRKETTRANLCTRRKFKV</sequence>
<evidence type="ECO:0000256" key="1">
    <source>
        <dbReference type="SAM" id="MobiDB-lite"/>
    </source>
</evidence>
<organism evidence="2 3">
    <name type="scientific">Eumeta variegata</name>
    <name type="common">Bagworm moth</name>
    <name type="synonym">Eumeta japonica</name>
    <dbReference type="NCBI Taxonomy" id="151549"/>
    <lineage>
        <taxon>Eukaryota</taxon>
        <taxon>Metazoa</taxon>
        <taxon>Ecdysozoa</taxon>
        <taxon>Arthropoda</taxon>
        <taxon>Hexapoda</taxon>
        <taxon>Insecta</taxon>
        <taxon>Pterygota</taxon>
        <taxon>Neoptera</taxon>
        <taxon>Endopterygota</taxon>
        <taxon>Lepidoptera</taxon>
        <taxon>Glossata</taxon>
        <taxon>Ditrysia</taxon>
        <taxon>Tineoidea</taxon>
        <taxon>Psychidae</taxon>
        <taxon>Oiketicinae</taxon>
        <taxon>Eumeta</taxon>
    </lineage>
</organism>
<accession>A0A4C1UXT1</accession>
<dbReference type="AlphaFoldDB" id="A0A4C1UXT1"/>
<name>A0A4C1UXT1_EUMVA</name>
<gene>
    <name evidence="2" type="ORF">EVAR_77355_1</name>
</gene>
<reference evidence="2 3" key="1">
    <citation type="journal article" date="2019" name="Commun. Biol.">
        <title>The bagworm genome reveals a unique fibroin gene that provides high tensile strength.</title>
        <authorList>
            <person name="Kono N."/>
            <person name="Nakamura H."/>
            <person name="Ohtoshi R."/>
            <person name="Tomita M."/>
            <person name="Numata K."/>
            <person name="Arakawa K."/>
        </authorList>
    </citation>
    <scope>NUCLEOTIDE SEQUENCE [LARGE SCALE GENOMIC DNA]</scope>
</reference>
<keyword evidence="3" id="KW-1185">Reference proteome</keyword>
<dbReference type="Proteomes" id="UP000299102">
    <property type="component" value="Unassembled WGS sequence"/>
</dbReference>